<dbReference type="OrthoDB" id="74575at2759"/>
<dbReference type="InterPro" id="IPR051869">
    <property type="entry name" value="STARD3"/>
</dbReference>
<name>A0A7R9A545_9CRUS</name>
<dbReference type="Pfam" id="PF01852">
    <property type="entry name" value="START"/>
    <property type="match status" value="1"/>
</dbReference>
<evidence type="ECO:0000313" key="3">
    <source>
        <dbReference type="Proteomes" id="UP000677054"/>
    </source>
</evidence>
<reference evidence="2" key="1">
    <citation type="submission" date="2020-11" db="EMBL/GenBank/DDBJ databases">
        <authorList>
            <person name="Tran Van P."/>
        </authorList>
    </citation>
    <scope>NUCLEOTIDE SEQUENCE</scope>
</reference>
<organism evidence="2">
    <name type="scientific">Darwinula stevensoni</name>
    <dbReference type="NCBI Taxonomy" id="69355"/>
    <lineage>
        <taxon>Eukaryota</taxon>
        <taxon>Metazoa</taxon>
        <taxon>Ecdysozoa</taxon>
        <taxon>Arthropoda</taxon>
        <taxon>Crustacea</taxon>
        <taxon>Oligostraca</taxon>
        <taxon>Ostracoda</taxon>
        <taxon>Podocopa</taxon>
        <taxon>Podocopida</taxon>
        <taxon>Darwinulocopina</taxon>
        <taxon>Darwinuloidea</taxon>
        <taxon>Darwinulidae</taxon>
        <taxon>Darwinula</taxon>
    </lineage>
</organism>
<gene>
    <name evidence="2" type="ORF">DSTB1V02_LOCUS8416</name>
</gene>
<dbReference type="EMBL" id="LR901437">
    <property type="protein sequence ID" value="CAD7248605.1"/>
    <property type="molecule type" value="Genomic_DNA"/>
</dbReference>
<dbReference type="PANTHER" id="PTHR46121:SF1">
    <property type="entry name" value="STARD3 N-TERMINAL-LIKE PROTEIN"/>
    <property type="match status" value="1"/>
</dbReference>
<dbReference type="SUPFAM" id="SSF55961">
    <property type="entry name" value="Bet v1-like"/>
    <property type="match status" value="1"/>
</dbReference>
<dbReference type="AlphaFoldDB" id="A0A7R9A545"/>
<sequence length="180" mass="20751">GIADAPVDHWLDDLDPEKNLHLIPTWNDTFKVVRCLQQKAALRTLHEILQKLDESTIVMYSATHEFSALVSSRDNVNLRKYAKTDSGVHIFAYKTFEIPEVPPVKGVVRSENFHSCFVLWEKEDNAEMTNFAWMMNMDYKLPSLVPSSVFNEVCRWILSSTMKCMHKRADVLRANPPPRS</sequence>
<feature type="domain" description="START" evidence="1">
    <location>
        <begin position="14"/>
        <end position="162"/>
    </location>
</feature>
<dbReference type="GO" id="GO:0099044">
    <property type="term" value="P:vesicle tethering to endoplasmic reticulum"/>
    <property type="evidence" value="ECO:0007669"/>
    <property type="project" value="TreeGrafter"/>
</dbReference>
<feature type="non-terminal residue" evidence="2">
    <location>
        <position position="1"/>
    </location>
</feature>
<dbReference type="GO" id="GO:0015485">
    <property type="term" value="F:cholesterol binding"/>
    <property type="evidence" value="ECO:0007669"/>
    <property type="project" value="TreeGrafter"/>
</dbReference>
<dbReference type="GO" id="GO:0005789">
    <property type="term" value="C:endoplasmic reticulum membrane"/>
    <property type="evidence" value="ECO:0007669"/>
    <property type="project" value="TreeGrafter"/>
</dbReference>
<dbReference type="GO" id="GO:0030301">
    <property type="term" value="P:cholesterol transport"/>
    <property type="evidence" value="ECO:0007669"/>
    <property type="project" value="TreeGrafter"/>
</dbReference>
<protein>
    <recommendedName>
        <fullName evidence="1">START domain-containing protein</fullName>
    </recommendedName>
</protein>
<dbReference type="GO" id="GO:0140284">
    <property type="term" value="C:endoplasmic reticulum-endosome membrane contact site"/>
    <property type="evidence" value="ECO:0007669"/>
    <property type="project" value="TreeGrafter"/>
</dbReference>
<dbReference type="PROSITE" id="PS50848">
    <property type="entry name" value="START"/>
    <property type="match status" value="1"/>
</dbReference>
<dbReference type="EMBL" id="CAJPEV010001920">
    <property type="protein sequence ID" value="CAG0894887.1"/>
    <property type="molecule type" value="Genomic_DNA"/>
</dbReference>
<proteinExistence type="predicted"/>
<evidence type="ECO:0000313" key="2">
    <source>
        <dbReference type="EMBL" id="CAD7248605.1"/>
    </source>
</evidence>
<dbReference type="GO" id="GO:0031902">
    <property type="term" value="C:late endosome membrane"/>
    <property type="evidence" value="ECO:0007669"/>
    <property type="project" value="TreeGrafter"/>
</dbReference>
<dbReference type="Proteomes" id="UP000677054">
    <property type="component" value="Unassembled WGS sequence"/>
</dbReference>
<accession>A0A7R9A545</accession>
<keyword evidence="3" id="KW-1185">Reference proteome</keyword>
<dbReference type="InterPro" id="IPR023393">
    <property type="entry name" value="START-like_dom_sf"/>
</dbReference>
<dbReference type="GO" id="GO:0005765">
    <property type="term" value="C:lysosomal membrane"/>
    <property type="evidence" value="ECO:0007669"/>
    <property type="project" value="TreeGrafter"/>
</dbReference>
<evidence type="ECO:0000259" key="1">
    <source>
        <dbReference type="PROSITE" id="PS50848"/>
    </source>
</evidence>
<dbReference type="PANTHER" id="PTHR46121">
    <property type="entry name" value="STEROIDOGENIC ACUTE REGULATORY PROTEIN-LIKE"/>
    <property type="match status" value="1"/>
</dbReference>
<dbReference type="Gene3D" id="3.30.530.20">
    <property type="match status" value="1"/>
</dbReference>
<dbReference type="InterPro" id="IPR002913">
    <property type="entry name" value="START_lipid-bd_dom"/>
</dbReference>